<feature type="compositionally biased region" description="Polar residues" evidence="1">
    <location>
        <begin position="24"/>
        <end position="34"/>
    </location>
</feature>
<evidence type="ECO:0000313" key="3">
    <source>
        <dbReference type="Proteomes" id="UP000254100"/>
    </source>
</evidence>
<evidence type="ECO:0000313" key="2">
    <source>
        <dbReference type="EMBL" id="SUM58459.1"/>
    </source>
</evidence>
<feature type="region of interest" description="Disordered" evidence="1">
    <location>
        <begin position="24"/>
        <end position="77"/>
    </location>
</feature>
<feature type="compositionally biased region" description="Basic and acidic residues" evidence="1">
    <location>
        <begin position="35"/>
        <end position="68"/>
    </location>
</feature>
<accession>A0A380GWJ1</accession>
<dbReference type="Proteomes" id="UP000254100">
    <property type="component" value="Unassembled WGS sequence"/>
</dbReference>
<proteinExistence type="predicted"/>
<sequence>MKNFKILVTGMVVLFLTACGSQMEKQAEKGNSNKPVEKTEQKKKAETTKNSDKKEHDDVQDKEQKNEQTSKQAPNFEQLTERERVALLFFADDIADKSITAQDIVNEQYQYEGYQKETRPLEKVTIKPAFDMNNAPSGMKFYTLTTPKSNFATVMGVSDTRGMVGGTQGALMDYKELAETSVEFDLAPLYDTYQNSEDYQKVVEQLKFELDNYSEQGEKAVTHARYRTQVYEKIAEFEGQPLDTDHYDWDPTLQIDEKGWTVTFRDKKTGDVAGYYTVKDGKIVKLDPRGQQIKPAQ</sequence>
<organism evidence="2 3">
    <name type="scientific">Staphylococcus microti</name>
    <dbReference type="NCBI Taxonomy" id="569857"/>
    <lineage>
        <taxon>Bacteria</taxon>
        <taxon>Bacillati</taxon>
        <taxon>Bacillota</taxon>
        <taxon>Bacilli</taxon>
        <taxon>Bacillales</taxon>
        <taxon>Staphylococcaceae</taxon>
        <taxon>Staphylococcus</taxon>
    </lineage>
</organism>
<name>A0A380GWJ1_9STAP</name>
<dbReference type="RefSeq" id="WP_052502894.1">
    <property type="nucleotide sequence ID" value="NZ_JXWY01000043.1"/>
</dbReference>
<protein>
    <submittedName>
        <fullName evidence="2">Lipoprotein</fullName>
    </submittedName>
</protein>
<keyword evidence="2" id="KW-0449">Lipoprotein</keyword>
<dbReference type="EMBL" id="UHDT01000001">
    <property type="protein sequence ID" value="SUM58459.1"/>
    <property type="molecule type" value="Genomic_DNA"/>
</dbReference>
<dbReference type="AlphaFoldDB" id="A0A380GWJ1"/>
<reference evidence="2 3" key="1">
    <citation type="submission" date="2018-06" db="EMBL/GenBank/DDBJ databases">
        <authorList>
            <consortium name="Pathogen Informatics"/>
            <person name="Doyle S."/>
        </authorList>
    </citation>
    <scope>NUCLEOTIDE SEQUENCE [LARGE SCALE GENOMIC DNA]</scope>
    <source>
        <strain evidence="2 3">NCTC13832</strain>
    </source>
</reference>
<gene>
    <name evidence="2" type="ORF">NCTC13832_02209</name>
</gene>
<evidence type="ECO:0000256" key="1">
    <source>
        <dbReference type="SAM" id="MobiDB-lite"/>
    </source>
</evidence>
<dbReference type="OrthoDB" id="2413624at2"/>
<dbReference type="PROSITE" id="PS51257">
    <property type="entry name" value="PROKAR_LIPOPROTEIN"/>
    <property type="match status" value="1"/>
</dbReference>